<keyword evidence="2" id="KW-1185">Reference proteome</keyword>
<comment type="caution">
    <text evidence="1">The sequence shown here is derived from an EMBL/GenBank/DDBJ whole genome shotgun (WGS) entry which is preliminary data.</text>
</comment>
<name>A0A5C4W9F4_9ACTN</name>
<dbReference type="InterPro" id="IPR027575">
    <property type="entry name" value="LD_lanti_pre"/>
</dbReference>
<dbReference type="OrthoDB" id="3215713at2"/>
<dbReference type="RefSeq" id="WP_139632810.1">
    <property type="nucleotide sequence ID" value="NZ_CP045572.1"/>
</dbReference>
<dbReference type="NCBIfam" id="TIGR04363">
    <property type="entry name" value="LD_lanti_pre"/>
    <property type="match status" value="1"/>
</dbReference>
<dbReference type="Proteomes" id="UP000312512">
    <property type="component" value="Unassembled WGS sequence"/>
</dbReference>
<proteinExistence type="predicted"/>
<evidence type="ECO:0000313" key="2">
    <source>
        <dbReference type="Proteomes" id="UP000312512"/>
    </source>
</evidence>
<reference evidence="1 2" key="1">
    <citation type="submission" date="2019-10" db="EMBL/GenBank/DDBJ databases">
        <title>Nonomuraea sp. nov., isolated from Phyllanthus amarus.</title>
        <authorList>
            <person name="Klykleung N."/>
            <person name="Tanasupawat S."/>
        </authorList>
    </citation>
    <scope>NUCLEOTIDE SEQUENCE [LARGE SCALE GENOMIC DNA]</scope>
    <source>
        <strain evidence="1 2">PA1-10</strain>
    </source>
</reference>
<protein>
    <submittedName>
        <fullName evidence="1">FxLD family lantipeptide</fullName>
    </submittedName>
</protein>
<dbReference type="AlphaFoldDB" id="A0A5C4W9F4"/>
<gene>
    <name evidence="1" type="primary">fxlA</name>
    <name evidence="1" type="ORF">FH608_023830</name>
</gene>
<organism evidence="1 2">
    <name type="scientific">Nonomuraea phyllanthi</name>
    <dbReference type="NCBI Taxonomy" id="2219224"/>
    <lineage>
        <taxon>Bacteria</taxon>
        <taxon>Bacillati</taxon>
        <taxon>Actinomycetota</taxon>
        <taxon>Actinomycetes</taxon>
        <taxon>Streptosporangiales</taxon>
        <taxon>Streptosporangiaceae</taxon>
        <taxon>Nonomuraea</taxon>
    </lineage>
</organism>
<evidence type="ECO:0000313" key="1">
    <source>
        <dbReference type="EMBL" id="KAB8192540.1"/>
    </source>
</evidence>
<accession>A0A5C4W9F4</accession>
<accession>A0A5P9YPQ6</accession>
<sequence length="65" mass="6869">MSMTQLNPPVAAALPVPPRNTGWSDDEWTDLDVSIIESGVAAEQLIRMTDDGCNSTCATACNSCP</sequence>
<dbReference type="EMBL" id="VDLX02000009">
    <property type="protein sequence ID" value="KAB8192540.1"/>
    <property type="molecule type" value="Genomic_DNA"/>
</dbReference>